<evidence type="ECO:0000256" key="10">
    <source>
        <dbReference type="ARBA" id="ARBA00023136"/>
    </source>
</evidence>
<feature type="domain" description="PLD phosphodiesterase" evidence="13">
    <location>
        <begin position="383"/>
        <end position="410"/>
    </location>
</feature>
<evidence type="ECO:0000256" key="8">
    <source>
        <dbReference type="ARBA" id="ARBA00022737"/>
    </source>
</evidence>
<dbReference type="GO" id="GO:0005576">
    <property type="term" value="C:extracellular region"/>
    <property type="evidence" value="ECO:0007669"/>
    <property type="project" value="UniProtKB-SubCell"/>
</dbReference>
<dbReference type="InterPro" id="IPR022924">
    <property type="entry name" value="Cardiolipin_synthase"/>
</dbReference>
<dbReference type="PANTHER" id="PTHR21248">
    <property type="entry name" value="CARDIOLIPIN SYNTHASE"/>
    <property type="match status" value="1"/>
</dbReference>
<organism evidence="14 15">
    <name type="scientific">Roseivivax jejudonensis</name>
    <dbReference type="NCBI Taxonomy" id="1529041"/>
    <lineage>
        <taxon>Bacteria</taxon>
        <taxon>Pseudomonadati</taxon>
        <taxon>Pseudomonadota</taxon>
        <taxon>Alphaproteobacteria</taxon>
        <taxon>Rhodobacterales</taxon>
        <taxon>Roseobacteraceae</taxon>
        <taxon>Roseivivax</taxon>
    </lineage>
</organism>
<dbReference type="Gene3D" id="3.30.870.10">
    <property type="entry name" value="Endonuclease Chain A"/>
    <property type="match status" value="2"/>
</dbReference>
<evidence type="ECO:0000256" key="3">
    <source>
        <dbReference type="ARBA" id="ARBA00004613"/>
    </source>
</evidence>
<keyword evidence="6 14" id="KW-0808">Transferase</keyword>
<dbReference type="GO" id="GO:0032049">
    <property type="term" value="P:cardiolipin biosynthetic process"/>
    <property type="evidence" value="ECO:0007669"/>
    <property type="project" value="UniProtKB-UniRule"/>
</dbReference>
<name>A0A1X6ZBF5_9RHOB</name>
<feature type="domain" description="PLD phosphodiesterase" evidence="13">
    <location>
        <begin position="207"/>
        <end position="234"/>
    </location>
</feature>
<evidence type="ECO:0000256" key="9">
    <source>
        <dbReference type="ARBA" id="ARBA00022989"/>
    </source>
</evidence>
<keyword evidence="8" id="KW-0677">Repeat</keyword>
<dbReference type="RefSeq" id="WP_085791947.1">
    <property type="nucleotide sequence ID" value="NZ_FWFK01000004.1"/>
</dbReference>
<dbReference type="NCBIfam" id="TIGR04265">
    <property type="entry name" value="bac_cardiolipin"/>
    <property type="match status" value="1"/>
</dbReference>
<dbReference type="PANTHER" id="PTHR21248:SF22">
    <property type="entry name" value="PHOSPHOLIPASE D"/>
    <property type="match status" value="1"/>
</dbReference>
<evidence type="ECO:0000256" key="2">
    <source>
        <dbReference type="ARBA" id="ARBA00004236"/>
    </source>
</evidence>
<comment type="subcellular location">
    <subcellularLocation>
        <location evidence="2">Cell membrane</location>
    </subcellularLocation>
    <subcellularLocation>
        <location evidence="3">Secreted</location>
    </subcellularLocation>
</comment>
<dbReference type="InterPro" id="IPR025202">
    <property type="entry name" value="PLD-like_dom"/>
</dbReference>
<keyword evidence="4" id="KW-1003">Cell membrane</keyword>
<evidence type="ECO:0000256" key="1">
    <source>
        <dbReference type="ARBA" id="ARBA00003145"/>
    </source>
</evidence>
<protein>
    <recommendedName>
        <fullName evidence="11">Cardiolipin synthase</fullName>
        <ecNumber evidence="11">2.7.8.-</ecNumber>
    </recommendedName>
</protein>
<evidence type="ECO:0000256" key="12">
    <source>
        <dbReference type="SAM" id="Phobius"/>
    </source>
</evidence>
<accession>A0A1X6ZBF5</accession>
<sequence>MSVFWTLISGGFALGIVAVCVWRALATARTPQGSVAWVIFLLGAPWFAVPAFAVFGGHRLRSYTRTRQRSRALTANQNDVARLTPPAEAAQARLAVFERIVNLPATGGNAAQLLIDGAETFDAIFAAIDAARHSVCVQFYTIVDDDTGRVLADRLIAAAGRGVTVRLLFDGVGSYGLSRRYRTRLSEAGIHVIDPRAARGPTSRLNINFRNHRKTVIVDGIIGFVGGHNVSDTYLGHNPTYGRWRDTHVALQGPIVAQLQLIFTEDWHWGTGELLTDDLNWDPGTHPADVSAVLLPTGPADPTETGAQVFFATITAARRRLWIASPYFVPDGAILSALSNAALNGVDVRVILTGGIDHYLPWLAAQAFLDDIRADGVRIYHFADGFMHQKVLLCDDDLALVGTANCDNRSFRLNFETMAAFADEGVAGDVARMLEDDLAHSRPHDTPLADKPIWIRVGAKLARLLAPVL</sequence>
<proteinExistence type="predicted"/>
<dbReference type="SMART" id="SM00155">
    <property type="entry name" value="PLDc"/>
    <property type="match status" value="2"/>
</dbReference>
<comment type="function">
    <text evidence="1">Could be a virulence factor.</text>
</comment>
<evidence type="ECO:0000256" key="5">
    <source>
        <dbReference type="ARBA" id="ARBA00022525"/>
    </source>
</evidence>
<dbReference type="EMBL" id="FWFK01000004">
    <property type="protein sequence ID" value="SLN46132.1"/>
    <property type="molecule type" value="Genomic_DNA"/>
</dbReference>
<dbReference type="PROSITE" id="PS50035">
    <property type="entry name" value="PLD"/>
    <property type="match status" value="2"/>
</dbReference>
<gene>
    <name evidence="14" type="primary">clsA</name>
    <name evidence="14" type="ORF">ROJ8625_02225</name>
</gene>
<dbReference type="GO" id="GO:0008808">
    <property type="term" value="F:cardiolipin synthase activity"/>
    <property type="evidence" value="ECO:0007669"/>
    <property type="project" value="UniProtKB-UniRule"/>
</dbReference>
<dbReference type="EC" id="2.7.8.-" evidence="11"/>
<reference evidence="14 15" key="1">
    <citation type="submission" date="2017-03" db="EMBL/GenBank/DDBJ databases">
        <authorList>
            <person name="Afonso C.L."/>
            <person name="Miller P.J."/>
            <person name="Scott M.A."/>
            <person name="Spackman E."/>
            <person name="Goraichik I."/>
            <person name="Dimitrov K.M."/>
            <person name="Suarez D.L."/>
            <person name="Swayne D.E."/>
        </authorList>
    </citation>
    <scope>NUCLEOTIDE SEQUENCE [LARGE SCALE GENOMIC DNA]</scope>
    <source>
        <strain evidence="14 15">CECT 8625</strain>
    </source>
</reference>
<keyword evidence="9 12" id="KW-1133">Transmembrane helix</keyword>
<dbReference type="AlphaFoldDB" id="A0A1X6ZBF5"/>
<evidence type="ECO:0000256" key="7">
    <source>
        <dbReference type="ARBA" id="ARBA00022692"/>
    </source>
</evidence>
<dbReference type="Proteomes" id="UP000193570">
    <property type="component" value="Unassembled WGS sequence"/>
</dbReference>
<evidence type="ECO:0000256" key="4">
    <source>
        <dbReference type="ARBA" id="ARBA00022475"/>
    </source>
</evidence>
<evidence type="ECO:0000313" key="14">
    <source>
        <dbReference type="EMBL" id="SLN46132.1"/>
    </source>
</evidence>
<keyword evidence="10 12" id="KW-0472">Membrane</keyword>
<dbReference type="SUPFAM" id="SSF56024">
    <property type="entry name" value="Phospholipase D/nuclease"/>
    <property type="match status" value="2"/>
</dbReference>
<keyword evidence="7 12" id="KW-0812">Transmembrane</keyword>
<evidence type="ECO:0000313" key="15">
    <source>
        <dbReference type="Proteomes" id="UP000193570"/>
    </source>
</evidence>
<keyword evidence="5" id="KW-0964">Secreted</keyword>
<dbReference type="Pfam" id="PF13091">
    <property type="entry name" value="PLDc_2"/>
    <property type="match status" value="2"/>
</dbReference>
<feature type="transmembrane region" description="Helical" evidence="12">
    <location>
        <begin position="36"/>
        <end position="57"/>
    </location>
</feature>
<keyword evidence="15" id="KW-1185">Reference proteome</keyword>
<evidence type="ECO:0000256" key="6">
    <source>
        <dbReference type="ARBA" id="ARBA00022679"/>
    </source>
</evidence>
<evidence type="ECO:0000259" key="13">
    <source>
        <dbReference type="PROSITE" id="PS50035"/>
    </source>
</evidence>
<dbReference type="OrthoDB" id="9762009at2"/>
<evidence type="ECO:0000256" key="11">
    <source>
        <dbReference type="NCBIfam" id="TIGR04265"/>
    </source>
</evidence>
<dbReference type="GO" id="GO:0005886">
    <property type="term" value="C:plasma membrane"/>
    <property type="evidence" value="ECO:0007669"/>
    <property type="project" value="UniProtKB-SubCell"/>
</dbReference>
<dbReference type="InterPro" id="IPR001736">
    <property type="entry name" value="PLipase_D/transphosphatidylase"/>
</dbReference>